<evidence type="ECO:0000313" key="2">
    <source>
        <dbReference type="Proteomes" id="UP000204609"/>
    </source>
</evidence>
<accession>A0A166Y962</accession>
<organism evidence="1 2">
    <name type="scientific">Gordonia phage OneUp</name>
    <dbReference type="NCBI Taxonomy" id="1838074"/>
    <lineage>
        <taxon>Viruses</taxon>
        <taxon>Duplodnaviria</taxon>
        <taxon>Heunggongvirae</taxon>
        <taxon>Uroviricota</taxon>
        <taxon>Caudoviricetes</taxon>
        <taxon>Oneupvirus</taxon>
        <taxon>Oneupvirus oneup</taxon>
    </lineage>
</organism>
<dbReference type="EMBL" id="KU998245">
    <property type="protein sequence ID" value="ANA86403.1"/>
    <property type="molecule type" value="Genomic_DNA"/>
</dbReference>
<protein>
    <submittedName>
        <fullName evidence="1">Uncharacterized protein</fullName>
    </submittedName>
</protein>
<dbReference type="OrthoDB" id="38455at10239"/>
<reference evidence="2" key="1">
    <citation type="submission" date="2016-03" db="EMBL/GenBank/DDBJ databases">
        <authorList>
            <person name="Ploux O."/>
        </authorList>
    </citation>
    <scope>NUCLEOTIDE SEQUENCE [LARGE SCALE GENOMIC DNA]</scope>
</reference>
<keyword evidence="2" id="KW-1185">Reference proteome</keyword>
<proteinExistence type="predicted"/>
<evidence type="ECO:0000313" key="1">
    <source>
        <dbReference type="EMBL" id="ANA86403.1"/>
    </source>
</evidence>
<sequence length="82" mass="9209">MAEIETPSSLRAQEISDALRAADLALAEAGMHLRKAVTLAEADYEHNDEKPRDLLAVAKLLRGLTCVEYLNWDGYARARRQR</sequence>
<dbReference type="RefSeq" id="YP_009274485.1">
    <property type="nucleotide sequence ID" value="NC_030917.1"/>
</dbReference>
<dbReference type="KEGG" id="vg:28800526"/>
<dbReference type="Proteomes" id="UP000204609">
    <property type="component" value="Segment"/>
</dbReference>
<dbReference type="GeneID" id="28800526"/>
<name>A0A166Y962_9CAUD</name>
<gene>
    <name evidence="1" type="primary">68</name>
    <name evidence="1" type="ORF">PBI_ONEUP_68</name>
</gene>